<dbReference type="InterPro" id="IPR027417">
    <property type="entry name" value="P-loop_NTPase"/>
</dbReference>
<dbReference type="InterPro" id="IPR036961">
    <property type="entry name" value="Kinesin_motor_dom_sf"/>
</dbReference>
<evidence type="ECO:0000256" key="10">
    <source>
        <dbReference type="ARBA" id="ARBA00023175"/>
    </source>
</evidence>
<feature type="compositionally biased region" description="Basic and acidic residues" evidence="14">
    <location>
        <begin position="962"/>
        <end position="972"/>
    </location>
</feature>
<dbReference type="Gene3D" id="3.30.70.1590">
    <property type="match status" value="1"/>
</dbReference>
<comment type="similarity">
    <text evidence="12">Belongs to the TRAFAC class myosin-kinesin ATPase superfamily. Myosin family.</text>
</comment>
<feature type="region of interest" description="Disordered" evidence="14">
    <location>
        <begin position="881"/>
        <end position="914"/>
    </location>
</feature>
<evidence type="ECO:0000259" key="15">
    <source>
        <dbReference type="PROSITE" id="PS51126"/>
    </source>
</evidence>
<evidence type="ECO:0000256" key="13">
    <source>
        <dbReference type="SAM" id="Coils"/>
    </source>
</evidence>
<dbReference type="Pfam" id="PF00612">
    <property type="entry name" value="IQ"/>
    <property type="match status" value="5"/>
</dbReference>
<feature type="region of interest" description="Disordered" evidence="14">
    <location>
        <begin position="962"/>
        <end position="984"/>
    </location>
</feature>
<dbReference type="FunFam" id="1.20.58.530:FF:000002">
    <property type="entry name" value="Class V myosin"/>
    <property type="match status" value="1"/>
</dbReference>
<dbReference type="Pfam" id="PF25966">
    <property type="entry name" value="Myo5a"/>
    <property type="match status" value="1"/>
</dbReference>
<dbReference type="FunFam" id="3.30.70.1590:FF:000003">
    <property type="entry name" value="Myosin-Va isoform 1"/>
    <property type="match status" value="1"/>
</dbReference>
<evidence type="ECO:0000256" key="4">
    <source>
        <dbReference type="ARBA" id="ARBA00022737"/>
    </source>
</evidence>
<dbReference type="Pfam" id="PF00063">
    <property type="entry name" value="Myosin_head"/>
    <property type="match status" value="1"/>
</dbReference>
<dbReference type="InterPro" id="IPR037990">
    <property type="entry name" value="Myo5b_CBD"/>
</dbReference>
<feature type="region of interest" description="Actin-binding" evidence="12">
    <location>
        <begin position="430"/>
        <end position="452"/>
    </location>
</feature>
<evidence type="ECO:0000256" key="11">
    <source>
        <dbReference type="ARBA" id="ARBA00023203"/>
    </source>
</evidence>
<feature type="coiled-coil region" evidence="13">
    <location>
        <begin position="993"/>
        <end position="1058"/>
    </location>
</feature>
<dbReference type="FunFam" id="1.20.5.190:FF:000006">
    <property type="entry name" value="Myosin VA"/>
    <property type="match status" value="1"/>
</dbReference>
<dbReference type="Gene3D" id="1.20.58.530">
    <property type="match status" value="1"/>
</dbReference>
<organism evidence="17 18">
    <name type="scientific">Cyprinus carpio</name>
    <name type="common">Common carp</name>
    <dbReference type="NCBI Taxonomy" id="7962"/>
    <lineage>
        <taxon>Eukaryota</taxon>
        <taxon>Metazoa</taxon>
        <taxon>Chordata</taxon>
        <taxon>Craniata</taxon>
        <taxon>Vertebrata</taxon>
        <taxon>Euteleostomi</taxon>
        <taxon>Actinopterygii</taxon>
        <taxon>Neopterygii</taxon>
        <taxon>Teleostei</taxon>
        <taxon>Ostariophysi</taxon>
        <taxon>Cypriniformes</taxon>
        <taxon>Cyprinidae</taxon>
        <taxon>Cyprininae</taxon>
        <taxon>Cyprinus</taxon>
    </lineage>
</organism>
<evidence type="ECO:0000256" key="2">
    <source>
        <dbReference type="ARBA" id="ARBA00022490"/>
    </source>
</evidence>
<accession>A0A8C2BED3</accession>
<keyword evidence="4" id="KW-0677">Repeat</keyword>
<keyword evidence="10" id="KW-0505">Motor protein</keyword>
<evidence type="ECO:0000256" key="1">
    <source>
        <dbReference type="ARBA" id="ARBA00004496"/>
    </source>
</evidence>
<evidence type="ECO:0000256" key="14">
    <source>
        <dbReference type="SAM" id="MobiDB-lite"/>
    </source>
</evidence>
<dbReference type="SMART" id="SM01132">
    <property type="entry name" value="DIL"/>
    <property type="match status" value="1"/>
</dbReference>
<dbReference type="Gene3D" id="1.20.120.720">
    <property type="entry name" value="Myosin VI head, motor domain, U50 subdomain"/>
    <property type="match status" value="1"/>
</dbReference>
<dbReference type="PANTHER" id="PTHR13140">
    <property type="entry name" value="MYOSIN"/>
    <property type="match status" value="1"/>
</dbReference>
<dbReference type="GO" id="GO:0000146">
    <property type="term" value="F:microfilament motor activity"/>
    <property type="evidence" value="ECO:0007669"/>
    <property type="project" value="TreeGrafter"/>
</dbReference>
<dbReference type="Pfam" id="PF01843">
    <property type="entry name" value="DIL"/>
    <property type="match status" value="1"/>
</dbReference>
<keyword evidence="2" id="KW-0963">Cytoplasm</keyword>
<keyword evidence="6" id="KW-0067">ATP-binding</keyword>
<reference evidence="17" key="1">
    <citation type="submission" date="2025-08" db="UniProtKB">
        <authorList>
            <consortium name="Ensembl"/>
        </authorList>
    </citation>
    <scope>IDENTIFICATION</scope>
</reference>
<feature type="compositionally biased region" description="Polar residues" evidence="14">
    <location>
        <begin position="894"/>
        <end position="910"/>
    </location>
</feature>
<evidence type="ECO:0000256" key="8">
    <source>
        <dbReference type="ARBA" id="ARBA00023054"/>
    </source>
</evidence>
<comment type="subcellular location">
    <subcellularLocation>
        <location evidence="1">Cytoplasm</location>
    </subcellularLocation>
</comment>
<dbReference type="InterPro" id="IPR002710">
    <property type="entry name" value="Dilute_dom"/>
</dbReference>
<dbReference type="FunFam" id="1.20.5.190:FF:000001">
    <property type="entry name" value="unconventional myosin-Va"/>
    <property type="match status" value="1"/>
</dbReference>
<dbReference type="SMART" id="SM00242">
    <property type="entry name" value="MYSc"/>
    <property type="match status" value="1"/>
</dbReference>
<keyword evidence="11 12" id="KW-0009">Actin-binding</keyword>
<dbReference type="GO" id="GO:0005524">
    <property type="term" value="F:ATP binding"/>
    <property type="evidence" value="ECO:0007669"/>
    <property type="project" value="UniProtKB-KW"/>
</dbReference>
<protein>
    <submittedName>
        <fullName evidence="17">Myosin VB</fullName>
    </submittedName>
</protein>
<evidence type="ECO:0000256" key="12">
    <source>
        <dbReference type="PROSITE-ProRule" id="PRU00782"/>
    </source>
</evidence>
<dbReference type="GO" id="GO:0005516">
    <property type="term" value="F:calmodulin binding"/>
    <property type="evidence" value="ECO:0007669"/>
    <property type="project" value="UniProtKB-KW"/>
</dbReference>
<dbReference type="FunFam" id="1.20.120.720:FF:000016">
    <property type="entry name" value="Myosin VB"/>
    <property type="match status" value="1"/>
</dbReference>
<comment type="caution">
    <text evidence="12">Lacks conserved residue(s) required for the propagation of feature annotation.</text>
</comment>
<evidence type="ECO:0000256" key="7">
    <source>
        <dbReference type="ARBA" id="ARBA00022860"/>
    </source>
</evidence>
<feature type="domain" description="Myosin motor" evidence="16">
    <location>
        <begin position="116"/>
        <end position="551"/>
    </location>
</feature>
<evidence type="ECO:0000256" key="9">
    <source>
        <dbReference type="ARBA" id="ARBA00023123"/>
    </source>
</evidence>
<dbReference type="GO" id="GO:0045202">
    <property type="term" value="C:synapse"/>
    <property type="evidence" value="ECO:0007669"/>
    <property type="project" value="UniProtKB-ARBA"/>
</dbReference>
<dbReference type="InterPro" id="IPR000048">
    <property type="entry name" value="IQ_motif_EF-hand-BS"/>
</dbReference>
<dbReference type="GO" id="GO:0051015">
    <property type="term" value="F:actin filament binding"/>
    <property type="evidence" value="ECO:0007669"/>
    <property type="project" value="TreeGrafter"/>
</dbReference>
<dbReference type="Proteomes" id="UP000694700">
    <property type="component" value="Unplaced"/>
</dbReference>
<dbReference type="SUPFAM" id="SSF52540">
    <property type="entry name" value="P-loop containing nucleoside triphosphate hydrolases"/>
    <property type="match status" value="2"/>
</dbReference>
<keyword evidence="9 12" id="KW-0518">Myosin</keyword>
<keyword evidence="5" id="KW-0547">Nucleotide-binding</keyword>
<dbReference type="GO" id="GO:0016020">
    <property type="term" value="C:membrane"/>
    <property type="evidence" value="ECO:0007669"/>
    <property type="project" value="TreeGrafter"/>
</dbReference>
<evidence type="ECO:0000313" key="18">
    <source>
        <dbReference type="Proteomes" id="UP000694700"/>
    </source>
</evidence>
<dbReference type="InterPro" id="IPR001609">
    <property type="entry name" value="Myosin_head_motor_dom-like"/>
</dbReference>
<keyword evidence="8 13" id="KW-0175">Coiled coil</keyword>
<evidence type="ECO:0000259" key="16">
    <source>
        <dbReference type="PROSITE" id="PS51456"/>
    </source>
</evidence>
<dbReference type="PRINTS" id="PR00193">
    <property type="entry name" value="MYOSINHEAVY"/>
</dbReference>
<evidence type="ECO:0000256" key="6">
    <source>
        <dbReference type="ARBA" id="ARBA00022840"/>
    </source>
</evidence>
<name>A0A8C2BED3_CYPCA</name>
<feature type="coiled-coil region" evidence="13">
    <location>
        <begin position="1127"/>
        <end position="1172"/>
    </location>
</feature>
<dbReference type="GO" id="GO:0007015">
    <property type="term" value="P:actin filament organization"/>
    <property type="evidence" value="ECO:0007669"/>
    <property type="project" value="TreeGrafter"/>
</dbReference>
<dbReference type="GO" id="GO:0048731">
    <property type="term" value="P:system development"/>
    <property type="evidence" value="ECO:0007669"/>
    <property type="project" value="UniProtKB-ARBA"/>
</dbReference>
<sequence>EIIKDYKEGDTVLHLKLEDESTLEYSIGPKDHALPFLRNPDILVGENDLTALSYLHEPAVLHNLKVRFLESNHIYTYCGKSVCVCFKENGSDILVILYLFVDTVCYAGVKEIHQVSIFKVIASILHLGNVGIVSERDGESCHINRDDTHLHHFCRLLGIEQEQMEHWLSRRKLVTTSETYVKNMSHAQAVNARDALAKHIYAHLFDWIVEHINKALHTSTKQHSFIGVLDIYGFETFEINSFEQFCINYANEKLQQQFNSHVFKLEQEEYMKEQIPWTLIDFYDNQPCIDLIEAKLGILDLLDEECKVPKGTDQNWAQKLYSKHSKSGHFEKPRMSNRSFIVVHFADKVEYQCDGFLEKNRDTVYEEQINILKASQFQLVADLFNDGKDAGPPSATSKTSKINVRAAKPAPKGHNREHRKTVGTQFRNSLHLLMDTLNATTPHYVRCIKPNDFKESFVFDSRRAVQQLRACGVLETIRISAAGYPSRWTYPDFFSRYRVLMTKKDMTIGDKKQVCKNLLETLIKDPDKFQFGKTKIFFRAGQVAYLEKLRADKFRFACIKIQKTVRGWLQRIRYRKIRKSAITLQRYGRGYLARRYAEMLRLTRAALICQKQYRMVRVRREYLRTRRAVITIQAFARGMFIRRLYQEFLLHHKAMIIQKTIRGWLVRKKYLRARYAAIVIQCFYRRVRAKRQLKQLKIEARSAEHLKNLSVGMENKIVQLQKKMDNQSKEYKTQNEQLVVTNTALGSEVTKLQKEVETLRSRQTAGTQVTSLQEELEKLRAELQEANAQKKQIEEEFSNEKQGLEQVRKDRVEELEKENSLLKKEKEEMNRRIQTSNQGDVSQKEIRLQVELDEERQRYQNLVKEYSRLEQRYENLQEDMSSTKFHPGHRRNHSNQSSLGSDSNYPSINMSEAGDTDDTIQQVEEMGIEKAAMDLSVFMKLQKRVRELEQERKRLQTNLEKVEELSKHKGNEPKSSTSEDDINADLAYNSLKRQELETENKKLKNDLNELRKAVADKASDNNSSNELQEGYNLLLNQLKAANEELDVRKEEVLMLKTQIVNSTRQSENINHIVTTLTGPAIMSFFSFAFSPVCLLRSSVSLALCYSDASKAQDWGYLNEDGELGLAYQGLKQVARLLEAQLQTQSRQHKDELEALHTQIELLKDNLEKKQEMLDHFSTLSPEALVEFSVQQEITRLTNENLVRPYLRYNLLYMMVIIFLQDLKELVEKLEKNEKKLKKQLRIYMKKVQELEVSQATKSRPELTRQVTVQRKEKDFEGMLEYYKDDEALLVKTLITDMKPNAVSATVPCLPAYILFMCIRHADYINDDQKVHSLLTANINAIKKVLKRNNDDFEMTSFWLANTSRLLHCLKQYSGDEAFMTQNTAKQNEHCLKNFDLAEYRQVLSDLSIQIYQQLVRVAEGIMQPMIVSAMLESESIPSLAGVKPMGYRNRSSSLDCESGGPVGYTLQALIKQLGQFYTIMADHGLDPEISQQVVRQLFYSINAVTLNNLLLRKDVCSWSTGMQLRYNISQLEEWLRGKNLHQSGAVATLEPVIQAAQLLQVKKKTSQDAEAICSLCTALSLQQIVKILNLYTPLNEFEERVTVSFIREIQNRLQDRIENNQLLVDTKYTFPVLFPYTPSALSLETVHIPASLSLDFLTRV</sequence>
<dbReference type="CDD" id="cd15477">
    <property type="entry name" value="Myo5b_CBD"/>
    <property type="match status" value="1"/>
</dbReference>
<dbReference type="GO" id="GO:0005737">
    <property type="term" value="C:cytoplasm"/>
    <property type="evidence" value="ECO:0007669"/>
    <property type="project" value="UniProtKB-SubCell"/>
</dbReference>
<dbReference type="PROSITE" id="PS51126">
    <property type="entry name" value="DILUTE"/>
    <property type="match status" value="1"/>
</dbReference>
<dbReference type="Gene3D" id="1.20.5.190">
    <property type="match status" value="3"/>
</dbReference>
<dbReference type="PROSITE" id="PS51456">
    <property type="entry name" value="MYOSIN_MOTOR"/>
    <property type="match status" value="1"/>
</dbReference>
<proteinExistence type="inferred from homology"/>
<dbReference type="PROSITE" id="PS50096">
    <property type="entry name" value="IQ"/>
    <property type="match status" value="5"/>
</dbReference>
<keyword evidence="7" id="KW-0112">Calmodulin-binding</keyword>
<dbReference type="SMART" id="SM00015">
    <property type="entry name" value="IQ"/>
    <property type="match status" value="6"/>
</dbReference>
<dbReference type="Ensembl" id="ENSCCRT00015123230.1">
    <property type="protein sequence ID" value="ENSCCRP00015119439.1"/>
    <property type="gene ID" value="ENSCCRG00015046475.1"/>
</dbReference>
<dbReference type="InterPro" id="IPR058662">
    <property type="entry name" value="Myo5a/b_dom"/>
</dbReference>
<dbReference type="Gene3D" id="3.40.850.10">
    <property type="entry name" value="Kinesin motor domain"/>
    <property type="match status" value="2"/>
</dbReference>
<keyword evidence="3" id="KW-0597">Phosphoprotein</keyword>
<feature type="domain" description="Dilute" evidence="15">
    <location>
        <begin position="1335"/>
        <end position="1615"/>
    </location>
</feature>
<evidence type="ECO:0000313" key="17">
    <source>
        <dbReference type="Ensembl" id="ENSCCRP00015119439.1"/>
    </source>
</evidence>
<dbReference type="GO" id="GO:0016459">
    <property type="term" value="C:myosin complex"/>
    <property type="evidence" value="ECO:0007669"/>
    <property type="project" value="UniProtKB-KW"/>
</dbReference>
<feature type="coiled-coil region" evidence="13">
    <location>
        <begin position="1219"/>
        <end position="1253"/>
    </location>
</feature>
<dbReference type="PANTHER" id="PTHR13140:SF356">
    <property type="entry name" value="UNCONVENTIONAL MYOSIN-VB"/>
    <property type="match status" value="1"/>
</dbReference>
<evidence type="ECO:0000256" key="3">
    <source>
        <dbReference type="ARBA" id="ARBA00022553"/>
    </source>
</evidence>
<evidence type="ECO:0000256" key="5">
    <source>
        <dbReference type="ARBA" id="ARBA00022741"/>
    </source>
</evidence>